<feature type="domain" description="Carbohydrate kinase FGGY N-terminal" evidence="5">
    <location>
        <begin position="5"/>
        <end position="249"/>
    </location>
</feature>
<dbReference type="CDD" id="cd07802">
    <property type="entry name" value="ASKHA_NBD_FGGY_EcLyxK-like"/>
    <property type="match status" value="1"/>
</dbReference>
<dbReference type="PIRSF" id="PIRSF000538">
    <property type="entry name" value="GlpK"/>
    <property type="match status" value="1"/>
</dbReference>
<dbReference type="PROSITE" id="PS00445">
    <property type="entry name" value="FGGY_KINASES_2"/>
    <property type="match status" value="1"/>
</dbReference>
<dbReference type="InterPro" id="IPR018485">
    <property type="entry name" value="FGGY_C"/>
</dbReference>
<evidence type="ECO:0000313" key="7">
    <source>
        <dbReference type="EMBL" id="RKI93599.1"/>
    </source>
</evidence>
<keyword evidence="8" id="KW-1185">Reference proteome</keyword>
<dbReference type="Gene3D" id="3.30.420.40">
    <property type="match status" value="2"/>
</dbReference>
<feature type="domain" description="Carbohydrate kinase FGGY C-terminal" evidence="6">
    <location>
        <begin position="262"/>
        <end position="453"/>
    </location>
</feature>
<dbReference type="InterPro" id="IPR043129">
    <property type="entry name" value="ATPase_NBD"/>
</dbReference>
<dbReference type="RefSeq" id="WP_120466491.1">
    <property type="nucleotide sequence ID" value="NZ_RAYQ01000002.1"/>
</dbReference>
<evidence type="ECO:0000259" key="6">
    <source>
        <dbReference type="Pfam" id="PF02782"/>
    </source>
</evidence>
<dbReference type="AlphaFoldDB" id="A0A3A9AQV0"/>
<dbReference type="GO" id="GO:0016301">
    <property type="term" value="F:kinase activity"/>
    <property type="evidence" value="ECO:0007669"/>
    <property type="project" value="UniProtKB-KW"/>
</dbReference>
<dbReference type="SUPFAM" id="SSF53067">
    <property type="entry name" value="Actin-like ATPase domain"/>
    <property type="match status" value="2"/>
</dbReference>
<proteinExistence type="inferred from homology"/>
<dbReference type="InterPro" id="IPR018484">
    <property type="entry name" value="FGGY_N"/>
</dbReference>
<evidence type="ECO:0000256" key="1">
    <source>
        <dbReference type="ARBA" id="ARBA00009156"/>
    </source>
</evidence>
<dbReference type="Pfam" id="PF00370">
    <property type="entry name" value="FGGY_N"/>
    <property type="match status" value="1"/>
</dbReference>
<protein>
    <submittedName>
        <fullName evidence="7">Carbohydrate kinase</fullName>
    </submittedName>
</protein>
<dbReference type="Proteomes" id="UP000280696">
    <property type="component" value="Unassembled WGS sequence"/>
</dbReference>
<dbReference type="InterPro" id="IPR018483">
    <property type="entry name" value="Carb_kinase_FGGY_CS"/>
</dbReference>
<dbReference type="EMBL" id="RAYQ01000002">
    <property type="protein sequence ID" value="RKI93599.1"/>
    <property type="molecule type" value="Genomic_DNA"/>
</dbReference>
<dbReference type="OrthoDB" id="9805576at2"/>
<dbReference type="PANTHER" id="PTHR43095:SF3">
    <property type="entry name" value="L-XYLULOSE_3-KETO-L-GULONATE KINASE"/>
    <property type="match status" value="1"/>
</dbReference>
<dbReference type="InterPro" id="IPR050406">
    <property type="entry name" value="FGGY_Carb_Kinase"/>
</dbReference>
<gene>
    <name evidence="7" type="ORF">D7V94_02575</name>
</gene>
<dbReference type="InterPro" id="IPR000577">
    <property type="entry name" value="Carb_kinase_FGGY"/>
</dbReference>
<dbReference type="Pfam" id="PF02782">
    <property type="entry name" value="FGGY_C"/>
    <property type="match status" value="1"/>
</dbReference>
<evidence type="ECO:0000313" key="8">
    <source>
        <dbReference type="Proteomes" id="UP000280696"/>
    </source>
</evidence>
<dbReference type="GO" id="GO:0005975">
    <property type="term" value="P:carbohydrate metabolic process"/>
    <property type="evidence" value="ECO:0007669"/>
    <property type="project" value="InterPro"/>
</dbReference>
<accession>A0A3A9AQV0</accession>
<keyword evidence="3 4" id="KW-0418">Kinase</keyword>
<dbReference type="PANTHER" id="PTHR43095">
    <property type="entry name" value="SUGAR KINASE"/>
    <property type="match status" value="1"/>
</dbReference>
<sequence length="518" mass="57396">MSVRYFLGLDNGGTKTKAAVFDRTGKEIACCSVSSDAIMNRPDFVERNMEEMWQTNCTVIRMVLKKSKISARDIGGVGICGHGKGLYLWGKDGKPDGLGILSADNRAVSYLEKWRADGTEQNAFQLSCQHVMACQPVALLAWIRDNEPERYQNIRWIFECKDYVRFRLTGEARAEITDYSGTNLMELHTGQFSYRLLKLFGITEVEEALPPLCQAGEMVGRVTREAAGQCGLEAGTPVIGGMFDINACAMAAGILDSSRVCMIAGTWSINEYIRRKPVLDGSVLMNSLYCLPGYYLVEESSATSAGNNEWFVRELLPEAAKEAKRAGRDIYEVVDSWVEEISPEDYVPVFLPFLMASNVNPRAQSCFIGLKASHTRKHLARSIFEGITFGHRYHLERLLATRTQRPEAIRLVGGASRARVWAQMFADVTQLPVEVIPAREAGALGCAILAACAVGEYPSPESAVANMTRVSERFLPYMGRKAIYDAKYRIYLDAVAALDGLWERMRFSGSPGESEAGN</sequence>
<evidence type="ECO:0000256" key="4">
    <source>
        <dbReference type="RuleBase" id="RU003733"/>
    </source>
</evidence>
<keyword evidence="2 4" id="KW-0808">Transferase</keyword>
<evidence type="ECO:0000256" key="3">
    <source>
        <dbReference type="ARBA" id="ARBA00022777"/>
    </source>
</evidence>
<comment type="caution">
    <text evidence="7">The sequence shown here is derived from an EMBL/GenBank/DDBJ whole genome shotgun (WGS) entry which is preliminary data.</text>
</comment>
<reference evidence="7 8" key="1">
    <citation type="submission" date="2018-09" db="EMBL/GenBank/DDBJ databases">
        <title>Murine metabolic-syndrome-specific gut microbial biobank.</title>
        <authorList>
            <person name="Liu C."/>
        </authorList>
    </citation>
    <scope>NUCLEOTIDE SEQUENCE [LARGE SCALE GENOMIC DNA]</scope>
    <source>
        <strain evidence="7 8">0.1xD8-82</strain>
    </source>
</reference>
<evidence type="ECO:0000256" key="2">
    <source>
        <dbReference type="ARBA" id="ARBA00022679"/>
    </source>
</evidence>
<name>A0A3A9AQV0_9FIRM</name>
<organism evidence="7 8">
    <name type="scientific">Parablautia intestinalis</name>
    <dbReference type="NCBI Taxonomy" id="2320100"/>
    <lineage>
        <taxon>Bacteria</taxon>
        <taxon>Bacillati</taxon>
        <taxon>Bacillota</taxon>
        <taxon>Clostridia</taxon>
        <taxon>Lachnospirales</taxon>
        <taxon>Lachnospiraceae</taxon>
        <taxon>Parablautia</taxon>
    </lineage>
</organism>
<comment type="similarity">
    <text evidence="1 4">Belongs to the FGGY kinase family.</text>
</comment>
<dbReference type="GO" id="GO:0016773">
    <property type="term" value="F:phosphotransferase activity, alcohol group as acceptor"/>
    <property type="evidence" value="ECO:0007669"/>
    <property type="project" value="InterPro"/>
</dbReference>
<evidence type="ECO:0000259" key="5">
    <source>
        <dbReference type="Pfam" id="PF00370"/>
    </source>
</evidence>